<name>A0AA36B6Y5_OCTVU</name>
<accession>A0AA36B6Y5</accession>
<feature type="transmembrane region" description="Helical" evidence="1">
    <location>
        <begin position="47"/>
        <end position="70"/>
    </location>
</feature>
<gene>
    <name evidence="2" type="ORF">OCTVUL_1B000622</name>
</gene>
<keyword evidence="1" id="KW-0472">Membrane</keyword>
<proteinExistence type="predicted"/>
<dbReference type="EMBL" id="OX597823">
    <property type="protein sequence ID" value="CAI9728548.1"/>
    <property type="molecule type" value="Genomic_DNA"/>
</dbReference>
<organism evidence="2 3">
    <name type="scientific">Octopus vulgaris</name>
    <name type="common">Common octopus</name>
    <dbReference type="NCBI Taxonomy" id="6645"/>
    <lineage>
        <taxon>Eukaryota</taxon>
        <taxon>Metazoa</taxon>
        <taxon>Spiralia</taxon>
        <taxon>Lophotrochozoa</taxon>
        <taxon>Mollusca</taxon>
        <taxon>Cephalopoda</taxon>
        <taxon>Coleoidea</taxon>
        <taxon>Octopodiformes</taxon>
        <taxon>Octopoda</taxon>
        <taxon>Incirrata</taxon>
        <taxon>Octopodidae</taxon>
        <taxon>Octopus</taxon>
    </lineage>
</organism>
<protein>
    <submittedName>
        <fullName evidence="2">Uncharacterized protein</fullName>
    </submittedName>
</protein>
<keyword evidence="3" id="KW-1185">Reference proteome</keyword>
<evidence type="ECO:0000313" key="2">
    <source>
        <dbReference type="EMBL" id="CAI9728548.1"/>
    </source>
</evidence>
<reference evidence="2" key="1">
    <citation type="submission" date="2023-08" db="EMBL/GenBank/DDBJ databases">
        <authorList>
            <person name="Alioto T."/>
            <person name="Alioto T."/>
            <person name="Gomez Garrido J."/>
        </authorList>
    </citation>
    <scope>NUCLEOTIDE SEQUENCE</scope>
</reference>
<dbReference type="AlphaFoldDB" id="A0AA36B6Y5"/>
<dbReference type="Proteomes" id="UP001162480">
    <property type="component" value="Chromosome 10"/>
</dbReference>
<feature type="transmembrane region" description="Helical" evidence="1">
    <location>
        <begin position="102"/>
        <end position="126"/>
    </location>
</feature>
<sequence>MKNTSEKANLLKSGWENLVPDRTSERKVLQDGRRESKQNRKQTAREIFVRVLIYFSQKYTGISIIIAGMVETLNLKPHDSPYKEFSQFLLVHCCPESTTGKLWVVVVLVIAAAAVSVRVELTVGLLKNDFTTQRI</sequence>
<keyword evidence="1" id="KW-0812">Transmembrane</keyword>
<evidence type="ECO:0000256" key="1">
    <source>
        <dbReference type="SAM" id="Phobius"/>
    </source>
</evidence>
<keyword evidence="1" id="KW-1133">Transmembrane helix</keyword>
<evidence type="ECO:0000313" key="3">
    <source>
        <dbReference type="Proteomes" id="UP001162480"/>
    </source>
</evidence>